<evidence type="ECO:0000313" key="2">
    <source>
        <dbReference type="EMBL" id="KPV43609.1"/>
    </source>
</evidence>
<reference evidence="2 3" key="1">
    <citation type="submission" date="2015-09" db="EMBL/GenBank/DDBJ databases">
        <title>Draft genome sequence of Alicyclobacillus ferrooxydans DSM 22381.</title>
        <authorList>
            <person name="Hemp J."/>
        </authorList>
    </citation>
    <scope>NUCLEOTIDE SEQUENCE [LARGE SCALE GENOMIC DNA]</scope>
    <source>
        <strain evidence="2 3">TC-34</strain>
    </source>
</reference>
<gene>
    <name evidence="2" type="ORF">AN477_11400</name>
</gene>
<name>A0A0P9CDD3_9BACL</name>
<organism evidence="2 3">
    <name type="scientific">Alicyclobacillus ferrooxydans</name>
    <dbReference type="NCBI Taxonomy" id="471514"/>
    <lineage>
        <taxon>Bacteria</taxon>
        <taxon>Bacillati</taxon>
        <taxon>Bacillota</taxon>
        <taxon>Bacilli</taxon>
        <taxon>Bacillales</taxon>
        <taxon>Alicyclobacillaceae</taxon>
        <taxon>Alicyclobacillus</taxon>
    </lineage>
</organism>
<protein>
    <recommendedName>
        <fullName evidence="4">Cytochrome b561 domain-containing protein</fullName>
    </recommendedName>
</protein>
<evidence type="ECO:0000313" key="3">
    <source>
        <dbReference type="Proteomes" id="UP000050482"/>
    </source>
</evidence>
<evidence type="ECO:0008006" key="4">
    <source>
        <dbReference type="Google" id="ProtNLM"/>
    </source>
</evidence>
<feature type="transmembrane region" description="Helical" evidence="1">
    <location>
        <begin position="37"/>
        <end position="58"/>
    </location>
</feature>
<dbReference type="Proteomes" id="UP000050482">
    <property type="component" value="Unassembled WGS sequence"/>
</dbReference>
<feature type="transmembrane region" description="Helical" evidence="1">
    <location>
        <begin position="94"/>
        <end position="111"/>
    </location>
</feature>
<accession>A0A0P9CDD3</accession>
<keyword evidence="1" id="KW-0472">Membrane</keyword>
<dbReference type="EMBL" id="LJCO01000047">
    <property type="protein sequence ID" value="KPV43609.1"/>
    <property type="molecule type" value="Genomic_DNA"/>
</dbReference>
<feature type="transmembrane region" description="Helical" evidence="1">
    <location>
        <begin position="6"/>
        <end position="25"/>
    </location>
</feature>
<keyword evidence="1" id="KW-0812">Transmembrane</keyword>
<comment type="caution">
    <text evidence="2">The sequence shown here is derived from an EMBL/GenBank/DDBJ whole genome shotgun (WGS) entry which is preliminary data.</text>
</comment>
<evidence type="ECO:0000256" key="1">
    <source>
        <dbReference type="SAM" id="Phobius"/>
    </source>
</evidence>
<sequence>MIAVHAILGFITLAVAALLLIWNGIRLSKGWTSRKSFYQILTGLLDLQVLLGIITLLLNHRGGIWLLHPLFMLAAVAVAHIFTKDSRRPAQQLTGYIGVLVLLLIGVWAGGL</sequence>
<dbReference type="STRING" id="471514.AN477_11400"/>
<keyword evidence="1" id="KW-1133">Transmembrane helix</keyword>
<dbReference type="RefSeq" id="WP_054969291.1">
    <property type="nucleotide sequence ID" value="NZ_LJCO01000047.1"/>
</dbReference>
<dbReference type="PATRIC" id="fig|471514.4.peg.2630"/>
<proteinExistence type="predicted"/>
<dbReference type="OrthoDB" id="2377120at2"/>
<dbReference type="AlphaFoldDB" id="A0A0P9CDD3"/>
<feature type="transmembrane region" description="Helical" evidence="1">
    <location>
        <begin position="64"/>
        <end position="82"/>
    </location>
</feature>
<keyword evidence="3" id="KW-1185">Reference proteome</keyword>